<dbReference type="AlphaFoldDB" id="A0A4Y7T1I8"/>
<proteinExistence type="predicted"/>
<organism evidence="2 3">
    <name type="scientific">Coprinellus micaceus</name>
    <name type="common">Glistening ink-cap mushroom</name>
    <name type="synonym">Coprinus micaceus</name>
    <dbReference type="NCBI Taxonomy" id="71717"/>
    <lineage>
        <taxon>Eukaryota</taxon>
        <taxon>Fungi</taxon>
        <taxon>Dikarya</taxon>
        <taxon>Basidiomycota</taxon>
        <taxon>Agaricomycotina</taxon>
        <taxon>Agaricomycetes</taxon>
        <taxon>Agaricomycetidae</taxon>
        <taxon>Agaricales</taxon>
        <taxon>Agaricineae</taxon>
        <taxon>Psathyrellaceae</taxon>
        <taxon>Coprinellus</taxon>
    </lineage>
</organism>
<sequence>MANQPTSGAFSVRSLPPEIWSFIFDVACLDDGFTARSISLVSRDLRALSEGHRYYTIKISSSSQMVALERQLSESGVIAARGLKTRFVSITFPVRTVEEVYPESTPGMWAPSSDSGDSDYQDLYLWDSSYPPSEAATSDSEAESDYGGSDSAGQEALSIEIADIERDEKENEWKPAITTSVEDLNYDSKHSVVKFHYLVYGAMRRLLEACSNTLEVLSIYQNPAFLIQFDVLVPPLPRLQHLSIGLSPRGSWATMGDPRPMHYPSLQVLRLMGWPLPGGWWKRITESIPDSSDVKIISVLRLYRSLGYCDKKKGYHTWKFVKENFDEAALPGLLEKVVGNGIPGKEELDEHHGNGYQYEADDDL</sequence>
<comment type="caution">
    <text evidence="2">The sequence shown here is derived from an EMBL/GenBank/DDBJ whole genome shotgun (WGS) entry which is preliminary data.</text>
</comment>
<feature type="compositionally biased region" description="Basic and acidic residues" evidence="1">
    <location>
        <begin position="344"/>
        <end position="353"/>
    </location>
</feature>
<dbReference type="OrthoDB" id="2748701at2759"/>
<feature type="region of interest" description="Disordered" evidence="1">
    <location>
        <begin position="344"/>
        <end position="364"/>
    </location>
</feature>
<protein>
    <recommendedName>
        <fullName evidence="4">F-box domain-containing protein</fullName>
    </recommendedName>
</protein>
<evidence type="ECO:0000313" key="2">
    <source>
        <dbReference type="EMBL" id="TEB28005.1"/>
    </source>
</evidence>
<evidence type="ECO:0008006" key="4">
    <source>
        <dbReference type="Google" id="ProtNLM"/>
    </source>
</evidence>
<name>A0A4Y7T1I8_COPMI</name>
<evidence type="ECO:0000313" key="3">
    <source>
        <dbReference type="Proteomes" id="UP000298030"/>
    </source>
</evidence>
<accession>A0A4Y7T1I8</accession>
<gene>
    <name evidence="2" type="ORF">FA13DRAFT_1735909</name>
</gene>
<dbReference type="EMBL" id="QPFP01000035">
    <property type="protein sequence ID" value="TEB28005.1"/>
    <property type="molecule type" value="Genomic_DNA"/>
</dbReference>
<dbReference type="Proteomes" id="UP000298030">
    <property type="component" value="Unassembled WGS sequence"/>
</dbReference>
<feature type="region of interest" description="Disordered" evidence="1">
    <location>
        <begin position="131"/>
        <end position="152"/>
    </location>
</feature>
<reference evidence="2 3" key="1">
    <citation type="journal article" date="2019" name="Nat. Ecol. Evol.">
        <title>Megaphylogeny resolves global patterns of mushroom evolution.</title>
        <authorList>
            <person name="Varga T."/>
            <person name="Krizsan K."/>
            <person name="Foldi C."/>
            <person name="Dima B."/>
            <person name="Sanchez-Garcia M."/>
            <person name="Sanchez-Ramirez S."/>
            <person name="Szollosi G.J."/>
            <person name="Szarkandi J.G."/>
            <person name="Papp V."/>
            <person name="Albert L."/>
            <person name="Andreopoulos W."/>
            <person name="Angelini C."/>
            <person name="Antonin V."/>
            <person name="Barry K.W."/>
            <person name="Bougher N.L."/>
            <person name="Buchanan P."/>
            <person name="Buyck B."/>
            <person name="Bense V."/>
            <person name="Catcheside P."/>
            <person name="Chovatia M."/>
            <person name="Cooper J."/>
            <person name="Damon W."/>
            <person name="Desjardin D."/>
            <person name="Finy P."/>
            <person name="Geml J."/>
            <person name="Haridas S."/>
            <person name="Hughes K."/>
            <person name="Justo A."/>
            <person name="Karasinski D."/>
            <person name="Kautmanova I."/>
            <person name="Kiss B."/>
            <person name="Kocsube S."/>
            <person name="Kotiranta H."/>
            <person name="LaButti K.M."/>
            <person name="Lechner B.E."/>
            <person name="Liimatainen K."/>
            <person name="Lipzen A."/>
            <person name="Lukacs Z."/>
            <person name="Mihaltcheva S."/>
            <person name="Morgado L.N."/>
            <person name="Niskanen T."/>
            <person name="Noordeloos M.E."/>
            <person name="Ohm R.A."/>
            <person name="Ortiz-Santana B."/>
            <person name="Ovrebo C."/>
            <person name="Racz N."/>
            <person name="Riley R."/>
            <person name="Savchenko A."/>
            <person name="Shiryaev A."/>
            <person name="Soop K."/>
            <person name="Spirin V."/>
            <person name="Szebenyi C."/>
            <person name="Tomsovsky M."/>
            <person name="Tulloss R.E."/>
            <person name="Uehling J."/>
            <person name="Grigoriev I.V."/>
            <person name="Vagvolgyi C."/>
            <person name="Papp T."/>
            <person name="Martin F.M."/>
            <person name="Miettinen O."/>
            <person name="Hibbett D.S."/>
            <person name="Nagy L.G."/>
        </authorList>
    </citation>
    <scope>NUCLEOTIDE SEQUENCE [LARGE SCALE GENOMIC DNA]</scope>
    <source>
        <strain evidence="2 3">FP101781</strain>
    </source>
</reference>
<evidence type="ECO:0000256" key="1">
    <source>
        <dbReference type="SAM" id="MobiDB-lite"/>
    </source>
</evidence>
<keyword evidence="3" id="KW-1185">Reference proteome</keyword>